<sequence length="184" mass="20686">MEIKSRYYCFTLLLGLFTLELNALPEMIIGESTMEPGINLIFEGGIKDEVQPGKFYLDENNTDVHLEVLANWSDNAPSGSPEKGHVAYLDISAVVTNEQTNKSLMVKLTPHLNLSDNLHYAQNIRLPGAVDQTYTVLFKINQPKPGNLGMHYDWRKQVSNSLTAGGIFEFKHLSFKEIALSSRR</sequence>
<accession>A0A381WNC2</accession>
<proteinExistence type="predicted"/>
<dbReference type="InterPro" id="IPR018470">
    <property type="entry name" value="Metal-bd_Tp34-typ"/>
</dbReference>
<gene>
    <name evidence="2" type="ORF">METZ01_LOCUS106301</name>
</gene>
<name>A0A381WNC2_9ZZZZ</name>
<dbReference type="AlphaFoldDB" id="A0A381WNC2"/>
<evidence type="ECO:0000313" key="2">
    <source>
        <dbReference type="EMBL" id="SVA53447.1"/>
    </source>
</evidence>
<dbReference type="Pfam" id="PF10634">
    <property type="entry name" value="Iron_transport"/>
    <property type="match status" value="1"/>
</dbReference>
<protein>
    <submittedName>
        <fullName evidence="2">Uncharacterized protein</fullName>
    </submittedName>
</protein>
<dbReference type="EMBL" id="UINC01012211">
    <property type="protein sequence ID" value="SVA53447.1"/>
    <property type="molecule type" value="Genomic_DNA"/>
</dbReference>
<reference evidence="2" key="1">
    <citation type="submission" date="2018-05" db="EMBL/GenBank/DDBJ databases">
        <authorList>
            <person name="Lanie J.A."/>
            <person name="Ng W.-L."/>
            <person name="Kazmierczak K.M."/>
            <person name="Andrzejewski T.M."/>
            <person name="Davidsen T.M."/>
            <person name="Wayne K.J."/>
            <person name="Tettelin H."/>
            <person name="Glass J.I."/>
            <person name="Rusch D."/>
            <person name="Podicherti R."/>
            <person name="Tsui H.-C.T."/>
            <person name="Winkler M.E."/>
        </authorList>
    </citation>
    <scope>NUCLEOTIDE SEQUENCE</scope>
</reference>
<dbReference type="InterPro" id="IPR038482">
    <property type="entry name" value="Tp34-type_sf"/>
</dbReference>
<organism evidence="2">
    <name type="scientific">marine metagenome</name>
    <dbReference type="NCBI Taxonomy" id="408172"/>
    <lineage>
        <taxon>unclassified sequences</taxon>
        <taxon>metagenomes</taxon>
        <taxon>ecological metagenomes</taxon>
    </lineage>
</organism>
<dbReference type="Gene3D" id="2.60.40.2480">
    <property type="entry name" value="Periplasmic metal-binding protein Tp34-type"/>
    <property type="match status" value="1"/>
</dbReference>
<evidence type="ECO:0000256" key="1">
    <source>
        <dbReference type="ARBA" id="ARBA00022729"/>
    </source>
</evidence>
<keyword evidence="1" id="KW-0732">Signal</keyword>